<dbReference type="AlphaFoldDB" id="A0A6N6MKD6"/>
<evidence type="ECO:0000313" key="2">
    <source>
        <dbReference type="Proteomes" id="UP000441523"/>
    </source>
</evidence>
<protein>
    <submittedName>
        <fullName evidence="1">Uncharacterized protein</fullName>
    </submittedName>
</protein>
<comment type="caution">
    <text evidence="1">The sequence shown here is derived from an EMBL/GenBank/DDBJ whole genome shotgun (WGS) entry which is preliminary data.</text>
</comment>
<sequence>MPTALATQINLQREIASRMQARRSERLGSRSGARGRRIEDLARYGGGLTGRELVEMAQAARLGQSDD</sequence>
<keyword evidence="2" id="KW-1185">Reference proteome</keyword>
<name>A0A6N6MKD6_9HYPH</name>
<dbReference type="EMBL" id="VZZJ01000018">
    <property type="protein sequence ID" value="KAB1071656.1"/>
    <property type="molecule type" value="Genomic_DNA"/>
</dbReference>
<dbReference type="Proteomes" id="UP000441523">
    <property type="component" value="Unassembled WGS sequence"/>
</dbReference>
<reference evidence="1 2" key="1">
    <citation type="submission" date="2019-09" db="EMBL/GenBank/DDBJ databases">
        <title>YIM 132548 draft genome.</title>
        <authorList>
            <person name="Jiang L."/>
        </authorList>
    </citation>
    <scope>NUCLEOTIDE SEQUENCE [LARGE SCALE GENOMIC DNA]</scope>
    <source>
        <strain evidence="1 2">YIM 132548</strain>
    </source>
</reference>
<dbReference type="RefSeq" id="WP_150965250.1">
    <property type="nucleotide sequence ID" value="NZ_VZZJ01000018.1"/>
</dbReference>
<proteinExistence type="predicted"/>
<organism evidence="1 2">
    <name type="scientific">Methylobacterium planeticum</name>
    <dbReference type="NCBI Taxonomy" id="2615211"/>
    <lineage>
        <taxon>Bacteria</taxon>
        <taxon>Pseudomonadati</taxon>
        <taxon>Pseudomonadota</taxon>
        <taxon>Alphaproteobacteria</taxon>
        <taxon>Hyphomicrobiales</taxon>
        <taxon>Methylobacteriaceae</taxon>
        <taxon>Methylobacterium</taxon>
    </lineage>
</organism>
<accession>A0A6N6MKD6</accession>
<evidence type="ECO:0000313" key="1">
    <source>
        <dbReference type="EMBL" id="KAB1071656.1"/>
    </source>
</evidence>
<gene>
    <name evidence="1" type="ORF">F6X51_19035</name>
</gene>